<feature type="signal peptide" evidence="2">
    <location>
        <begin position="1"/>
        <end position="23"/>
    </location>
</feature>
<keyword evidence="4" id="KW-1185">Reference proteome</keyword>
<sequence length="102" mass="11373">MQTPAWVAASLLLLLVLAAQAEAVELEQNSEDEGEAGFVGEGKCKAGESHKQPHLSLTTRTQRAQSLDPLRIHRSVFVRRRIHTASKNEVIWPADDWYSPLL</sequence>
<evidence type="ECO:0000256" key="1">
    <source>
        <dbReference type="SAM" id="MobiDB-lite"/>
    </source>
</evidence>
<proteinExistence type="predicted"/>
<feature type="region of interest" description="Disordered" evidence="1">
    <location>
        <begin position="28"/>
        <end position="60"/>
    </location>
</feature>
<dbReference type="Proteomes" id="UP000324222">
    <property type="component" value="Unassembled WGS sequence"/>
</dbReference>
<keyword evidence="2" id="KW-0732">Signal</keyword>
<dbReference type="EMBL" id="VSRR010089756">
    <property type="protein sequence ID" value="MPC92003.1"/>
    <property type="molecule type" value="Genomic_DNA"/>
</dbReference>
<feature type="chain" id="PRO_5023134087" evidence="2">
    <location>
        <begin position="24"/>
        <end position="102"/>
    </location>
</feature>
<evidence type="ECO:0000313" key="3">
    <source>
        <dbReference type="EMBL" id="MPC92003.1"/>
    </source>
</evidence>
<protein>
    <submittedName>
        <fullName evidence="3">Uncharacterized protein</fullName>
    </submittedName>
</protein>
<name>A0A5B7JCC7_PORTR</name>
<gene>
    <name evidence="3" type="ORF">E2C01_087071</name>
</gene>
<feature type="compositionally biased region" description="Basic and acidic residues" evidence="1">
    <location>
        <begin position="42"/>
        <end position="51"/>
    </location>
</feature>
<comment type="caution">
    <text evidence="3">The sequence shown here is derived from an EMBL/GenBank/DDBJ whole genome shotgun (WGS) entry which is preliminary data.</text>
</comment>
<evidence type="ECO:0000256" key="2">
    <source>
        <dbReference type="SAM" id="SignalP"/>
    </source>
</evidence>
<evidence type="ECO:0000313" key="4">
    <source>
        <dbReference type="Proteomes" id="UP000324222"/>
    </source>
</evidence>
<organism evidence="3 4">
    <name type="scientific">Portunus trituberculatus</name>
    <name type="common">Swimming crab</name>
    <name type="synonym">Neptunus trituberculatus</name>
    <dbReference type="NCBI Taxonomy" id="210409"/>
    <lineage>
        <taxon>Eukaryota</taxon>
        <taxon>Metazoa</taxon>
        <taxon>Ecdysozoa</taxon>
        <taxon>Arthropoda</taxon>
        <taxon>Crustacea</taxon>
        <taxon>Multicrustacea</taxon>
        <taxon>Malacostraca</taxon>
        <taxon>Eumalacostraca</taxon>
        <taxon>Eucarida</taxon>
        <taxon>Decapoda</taxon>
        <taxon>Pleocyemata</taxon>
        <taxon>Brachyura</taxon>
        <taxon>Eubrachyura</taxon>
        <taxon>Portunoidea</taxon>
        <taxon>Portunidae</taxon>
        <taxon>Portuninae</taxon>
        <taxon>Portunus</taxon>
    </lineage>
</organism>
<dbReference type="AlphaFoldDB" id="A0A5B7JCC7"/>
<accession>A0A5B7JCC7</accession>
<reference evidence="3 4" key="1">
    <citation type="submission" date="2019-05" db="EMBL/GenBank/DDBJ databases">
        <title>Another draft genome of Portunus trituberculatus and its Hox gene families provides insights of decapod evolution.</title>
        <authorList>
            <person name="Jeong J.-H."/>
            <person name="Song I."/>
            <person name="Kim S."/>
            <person name="Choi T."/>
            <person name="Kim D."/>
            <person name="Ryu S."/>
            <person name="Kim W."/>
        </authorList>
    </citation>
    <scope>NUCLEOTIDE SEQUENCE [LARGE SCALE GENOMIC DNA]</scope>
    <source>
        <tissue evidence="3">Muscle</tissue>
    </source>
</reference>